<protein>
    <submittedName>
        <fullName evidence="3">VQ domain-containing protein</fullName>
    </submittedName>
</protein>
<evidence type="ECO:0000256" key="1">
    <source>
        <dbReference type="SAM" id="MobiDB-lite"/>
    </source>
</evidence>
<reference evidence="3" key="1">
    <citation type="submission" date="2023-02" db="EMBL/GenBank/DDBJ databases">
        <title>Genome of toxic invasive species Heracleum sosnowskyi carries increased number of genes despite the absence of recent whole-genome duplications.</title>
        <authorList>
            <person name="Schelkunov M."/>
            <person name="Shtratnikova V."/>
            <person name="Makarenko M."/>
            <person name="Klepikova A."/>
            <person name="Omelchenko D."/>
            <person name="Novikova G."/>
            <person name="Obukhova E."/>
            <person name="Bogdanov V."/>
            <person name="Penin A."/>
            <person name="Logacheva M."/>
        </authorList>
    </citation>
    <scope>NUCLEOTIDE SEQUENCE</scope>
    <source>
        <strain evidence="3">Hsosn_3</strain>
        <tissue evidence="3">Leaf</tissue>
    </source>
</reference>
<proteinExistence type="predicted"/>
<dbReference type="PANTHER" id="PTHR33179:SF4">
    <property type="entry name" value="VQ MOTIF-CONTAINING PROTEIN"/>
    <property type="match status" value="1"/>
</dbReference>
<feature type="compositionally biased region" description="Low complexity" evidence="1">
    <location>
        <begin position="1"/>
        <end position="13"/>
    </location>
</feature>
<comment type="caution">
    <text evidence="3">The sequence shown here is derived from an EMBL/GenBank/DDBJ whole genome shotgun (WGS) entry which is preliminary data.</text>
</comment>
<accession>A0AAD8HTD9</accession>
<dbReference type="InterPro" id="IPR039609">
    <property type="entry name" value="VQ_15/22"/>
</dbReference>
<dbReference type="Pfam" id="PF05678">
    <property type="entry name" value="VQ"/>
    <property type="match status" value="1"/>
</dbReference>
<feature type="domain" description="VQ" evidence="2">
    <location>
        <begin position="123"/>
        <end position="150"/>
    </location>
</feature>
<evidence type="ECO:0000259" key="2">
    <source>
        <dbReference type="Pfam" id="PF05678"/>
    </source>
</evidence>
<feature type="region of interest" description="Disordered" evidence="1">
    <location>
        <begin position="1"/>
        <end position="127"/>
    </location>
</feature>
<feature type="compositionally biased region" description="Polar residues" evidence="1">
    <location>
        <begin position="332"/>
        <end position="342"/>
    </location>
</feature>
<dbReference type="Proteomes" id="UP001237642">
    <property type="component" value="Unassembled WGS sequence"/>
</dbReference>
<feature type="compositionally biased region" description="Basic residues" evidence="1">
    <location>
        <begin position="113"/>
        <end position="122"/>
    </location>
</feature>
<evidence type="ECO:0000313" key="3">
    <source>
        <dbReference type="EMBL" id="KAK1371740.1"/>
    </source>
</evidence>
<gene>
    <name evidence="3" type="ORF">POM88_037832</name>
</gene>
<feature type="compositionally biased region" description="Polar residues" evidence="1">
    <location>
        <begin position="75"/>
        <end position="111"/>
    </location>
</feature>
<feature type="compositionally biased region" description="Low complexity" evidence="1">
    <location>
        <begin position="47"/>
        <end position="61"/>
    </location>
</feature>
<name>A0AAD8HTD9_9APIA</name>
<dbReference type="PANTHER" id="PTHR33179">
    <property type="entry name" value="VQ MOTIF-CONTAINING PROTEIN"/>
    <property type="match status" value="1"/>
</dbReference>
<sequence length="355" mass="39210">MDSGNSGSMQSSGGEEDYDPRAADSCFNPIFNHLSPPPPTIYDPSTNLSNFYNPPLNNPFFTPQSQTLPFHPHNFKQNQAPQPRNETTGVVLSQSQTSTRQNDQDQTTQVARNPKKRSRASRRAPTTVLTTDTSNFRAMVQEFTGIPAPPFTQSSSFPRSRLDLFSTPSSIRSSINITQTPSSYHTLLLRPLPQKLQPPRSSFTFFDNNDTILSAQSPLLFPNSSELGFLKHQPRGMIQMQNPNQSSFLESSLSNSSLFGSGHDFSLGRPSQPNLKINALEEFGLSYGQVNNAQVPGLPDLISPENGNNFARNEKQNNHPATNFYDGKRTTDNVSNSATKGTSEGMMEPWICSSD</sequence>
<organism evidence="3 4">
    <name type="scientific">Heracleum sosnowskyi</name>
    <dbReference type="NCBI Taxonomy" id="360622"/>
    <lineage>
        <taxon>Eukaryota</taxon>
        <taxon>Viridiplantae</taxon>
        <taxon>Streptophyta</taxon>
        <taxon>Embryophyta</taxon>
        <taxon>Tracheophyta</taxon>
        <taxon>Spermatophyta</taxon>
        <taxon>Magnoliopsida</taxon>
        <taxon>eudicotyledons</taxon>
        <taxon>Gunneridae</taxon>
        <taxon>Pentapetalae</taxon>
        <taxon>asterids</taxon>
        <taxon>campanulids</taxon>
        <taxon>Apiales</taxon>
        <taxon>Apiaceae</taxon>
        <taxon>Apioideae</taxon>
        <taxon>apioid superclade</taxon>
        <taxon>Tordylieae</taxon>
        <taxon>Tordyliinae</taxon>
        <taxon>Heracleum</taxon>
    </lineage>
</organism>
<keyword evidence="4" id="KW-1185">Reference proteome</keyword>
<dbReference type="AlphaFoldDB" id="A0AAD8HTD9"/>
<dbReference type="InterPro" id="IPR008889">
    <property type="entry name" value="VQ"/>
</dbReference>
<dbReference type="EMBL" id="JAUIZM010000008">
    <property type="protein sequence ID" value="KAK1371740.1"/>
    <property type="molecule type" value="Genomic_DNA"/>
</dbReference>
<feature type="region of interest" description="Disordered" evidence="1">
    <location>
        <begin position="311"/>
        <end position="355"/>
    </location>
</feature>
<evidence type="ECO:0000313" key="4">
    <source>
        <dbReference type="Proteomes" id="UP001237642"/>
    </source>
</evidence>
<reference evidence="3" key="2">
    <citation type="submission" date="2023-05" db="EMBL/GenBank/DDBJ databases">
        <authorList>
            <person name="Schelkunov M.I."/>
        </authorList>
    </citation>
    <scope>NUCLEOTIDE SEQUENCE</scope>
    <source>
        <strain evidence="3">Hsosn_3</strain>
        <tissue evidence="3">Leaf</tissue>
    </source>
</reference>